<name>H3H2N6_PHYRM</name>
<feature type="region of interest" description="Disordered" evidence="1">
    <location>
        <begin position="24"/>
        <end position="49"/>
    </location>
</feature>
<dbReference type="STRING" id="164328.H3H2N6"/>
<feature type="compositionally biased region" description="Basic and acidic residues" evidence="1">
    <location>
        <begin position="80"/>
        <end position="106"/>
    </location>
</feature>
<evidence type="ECO:0000256" key="1">
    <source>
        <dbReference type="SAM" id="MobiDB-lite"/>
    </source>
</evidence>
<dbReference type="HOGENOM" id="CLU_022853_0_0_1"/>
<reference evidence="3" key="1">
    <citation type="journal article" date="2006" name="Science">
        <title>Phytophthora genome sequences uncover evolutionary origins and mechanisms of pathogenesis.</title>
        <authorList>
            <person name="Tyler B.M."/>
            <person name="Tripathy S."/>
            <person name="Zhang X."/>
            <person name="Dehal P."/>
            <person name="Jiang R.H."/>
            <person name="Aerts A."/>
            <person name="Arredondo F.D."/>
            <person name="Baxter L."/>
            <person name="Bensasson D."/>
            <person name="Beynon J.L."/>
            <person name="Chapman J."/>
            <person name="Damasceno C.M."/>
            <person name="Dorrance A.E."/>
            <person name="Dou D."/>
            <person name="Dickerman A.W."/>
            <person name="Dubchak I.L."/>
            <person name="Garbelotto M."/>
            <person name="Gijzen M."/>
            <person name="Gordon S.G."/>
            <person name="Govers F."/>
            <person name="Grunwald N.J."/>
            <person name="Huang W."/>
            <person name="Ivors K.L."/>
            <person name="Jones R.W."/>
            <person name="Kamoun S."/>
            <person name="Krampis K."/>
            <person name="Lamour K.H."/>
            <person name="Lee M.K."/>
            <person name="McDonald W.H."/>
            <person name="Medina M."/>
            <person name="Meijer H.J."/>
            <person name="Nordberg E.K."/>
            <person name="Maclean D.J."/>
            <person name="Ospina-Giraldo M.D."/>
            <person name="Morris P.F."/>
            <person name="Phuntumart V."/>
            <person name="Putnam N.H."/>
            <person name="Rash S."/>
            <person name="Rose J.K."/>
            <person name="Sakihama Y."/>
            <person name="Salamov A.A."/>
            <person name="Savidor A."/>
            <person name="Scheuring C.F."/>
            <person name="Smith B.M."/>
            <person name="Sobral B.W."/>
            <person name="Terry A."/>
            <person name="Torto-Alalibo T.A."/>
            <person name="Win J."/>
            <person name="Xu Z."/>
            <person name="Zhang H."/>
            <person name="Grigoriev I.V."/>
            <person name="Rokhsar D.S."/>
            <person name="Boore J.L."/>
        </authorList>
    </citation>
    <scope>NUCLEOTIDE SEQUENCE [LARGE SCALE GENOMIC DNA]</scope>
    <source>
        <strain evidence="3">Pr102</strain>
    </source>
</reference>
<dbReference type="EMBL" id="DS566117">
    <property type="status" value="NOT_ANNOTATED_CDS"/>
    <property type="molecule type" value="Genomic_DNA"/>
</dbReference>
<dbReference type="Proteomes" id="UP000005238">
    <property type="component" value="Unassembled WGS sequence"/>
</dbReference>
<accession>H3H2N6</accession>
<dbReference type="VEuPathDB" id="FungiDB:KRP22_7939"/>
<dbReference type="eggNOG" id="ENOG502RRVM">
    <property type="taxonomic scope" value="Eukaryota"/>
</dbReference>
<keyword evidence="3" id="KW-1185">Reference proteome</keyword>
<dbReference type="VEuPathDB" id="FungiDB:KRP23_2209"/>
<feature type="region of interest" description="Disordered" evidence="1">
    <location>
        <begin position="278"/>
        <end position="297"/>
    </location>
</feature>
<dbReference type="AlphaFoldDB" id="H3H2N6"/>
<dbReference type="EnsemblProtists" id="Phyra84656">
    <property type="protein sequence ID" value="Phyra84656"/>
    <property type="gene ID" value="Phyra84656"/>
</dbReference>
<dbReference type="InParanoid" id="H3H2N6"/>
<proteinExistence type="predicted"/>
<feature type="compositionally biased region" description="Basic and acidic residues" evidence="1">
    <location>
        <begin position="24"/>
        <end position="38"/>
    </location>
</feature>
<evidence type="ECO:0000313" key="2">
    <source>
        <dbReference type="EnsemblProtists" id="Phyra84656"/>
    </source>
</evidence>
<organism evidence="2 3">
    <name type="scientific">Phytophthora ramorum</name>
    <name type="common">Sudden oak death agent</name>
    <dbReference type="NCBI Taxonomy" id="164328"/>
    <lineage>
        <taxon>Eukaryota</taxon>
        <taxon>Sar</taxon>
        <taxon>Stramenopiles</taxon>
        <taxon>Oomycota</taxon>
        <taxon>Peronosporomycetes</taxon>
        <taxon>Peronosporales</taxon>
        <taxon>Peronosporaceae</taxon>
        <taxon>Phytophthora</taxon>
    </lineage>
</organism>
<protein>
    <submittedName>
        <fullName evidence="2">Uncharacterized protein</fullName>
    </submittedName>
</protein>
<reference evidence="2" key="2">
    <citation type="submission" date="2015-06" db="UniProtKB">
        <authorList>
            <consortium name="EnsemblProtists"/>
        </authorList>
    </citation>
    <scope>IDENTIFICATION</scope>
    <source>
        <strain evidence="2">Pr102</strain>
    </source>
</reference>
<evidence type="ECO:0000313" key="3">
    <source>
        <dbReference type="Proteomes" id="UP000005238"/>
    </source>
</evidence>
<sequence length="297" mass="33781">MHQFVRARPLGGQQLRRLRELREAGDNNVRERHLKRDGGVSAPLQQPGDALVSRTVDAIVYERQQDRDGVSTSARLRDKVTAARRGMQTERSERKQSALRPVEKVKTTRKIAAVRRRGEATSEEEDRSAGRHRMGKQEAEWIEKQLQYSVRAATLEKECQAAWLSFFAGAGTSASSGGFVSTIEVNKLIEEVETLRGEDVQKMKQELRKLSSKANDVQMKVEEIQNGGEFLSELQERIDAMETALAKFRLSQRKLFEENILEEKMLEKELAIFMENMNDWENEPPPSLGRGGATRQN</sequence>
<feature type="region of interest" description="Disordered" evidence="1">
    <location>
        <begin position="80"/>
        <end position="137"/>
    </location>
</feature>